<proteinExistence type="predicted"/>
<accession>A0A9P7N1D5</accession>
<organism evidence="1 2">
    <name type="scientific">Claviceps pusilla</name>
    <dbReference type="NCBI Taxonomy" id="123648"/>
    <lineage>
        <taxon>Eukaryota</taxon>
        <taxon>Fungi</taxon>
        <taxon>Dikarya</taxon>
        <taxon>Ascomycota</taxon>
        <taxon>Pezizomycotina</taxon>
        <taxon>Sordariomycetes</taxon>
        <taxon>Hypocreomycetidae</taxon>
        <taxon>Hypocreales</taxon>
        <taxon>Clavicipitaceae</taxon>
        <taxon>Claviceps</taxon>
    </lineage>
</organism>
<protein>
    <submittedName>
        <fullName evidence="1">Uncharacterized protein</fullName>
    </submittedName>
</protein>
<reference evidence="1" key="1">
    <citation type="journal article" date="2020" name="bioRxiv">
        <title>Whole genome comparisons of ergot fungi reveals the divergence and evolution of species within the genus Claviceps are the result of varying mechanisms driving genome evolution and host range expansion.</title>
        <authorList>
            <person name="Wyka S.A."/>
            <person name="Mondo S.J."/>
            <person name="Liu M."/>
            <person name="Dettman J."/>
            <person name="Nalam V."/>
            <person name="Broders K.D."/>
        </authorList>
    </citation>
    <scope>NUCLEOTIDE SEQUENCE</scope>
    <source>
        <strain evidence="1">CCC 602</strain>
    </source>
</reference>
<comment type="caution">
    <text evidence="1">The sequence shown here is derived from an EMBL/GenBank/DDBJ whole genome shotgun (WGS) entry which is preliminary data.</text>
</comment>
<dbReference type="Proteomes" id="UP000748025">
    <property type="component" value="Unassembled WGS sequence"/>
</dbReference>
<evidence type="ECO:0000313" key="2">
    <source>
        <dbReference type="Proteomes" id="UP000748025"/>
    </source>
</evidence>
<keyword evidence="2" id="KW-1185">Reference proteome</keyword>
<gene>
    <name evidence="1" type="ORF">E4U43_006939</name>
</gene>
<name>A0A9P7N1D5_9HYPO</name>
<dbReference type="EMBL" id="SRPW01005009">
    <property type="protein sequence ID" value="KAG5979119.1"/>
    <property type="molecule type" value="Genomic_DNA"/>
</dbReference>
<evidence type="ECO:0000313" key="1">
    <source>
        <dbReference type="EMBL" id="KAG5979119.1"/>
    </source>
</evidence>
<sequence>MSLLAEQALAACQEGLLNHNLDRWINGGPCVHERDSNQHPPPNGVFACGDQTTFVVFSGKHFTLYAPYVDSSIRINCGPFKSFFYSCTSGGYARPFDNPCGEGITTEITVDSVIER</sequence>
<dbReference type="AlphaFoldDB" id="A0A9P7N1D5"/>